<comment type="caution">
    <text evidence="1">The sequence shown here is derived from an EMBL/GenBank/DDBJ whole genome shotgun (WGS) entry which is preliminary data.</text>
</comment>
<proteinExistence type="predicted"/>
<evidence type="ECO:0000313" key="1">
    <source>
        <dbReference type="EMBL" id="TGZ47522.1"/>
    </source>
</evidence>
<name>A0A4S2KDV1_9HYME</name>
<dbReference type="AlphaFoldDB" id="A0A4S2KDV1"/>
<sequence>MASTKTTFPQWGSRCCAWLKKARLTRRSIRNLRRLRGQLSQFYFSNGVDRAYVFIPSNPAVAVERNEDEWTVLPQRVAPRWKDRPVGSLETAGASDGKYK</sequence>
<organism evidence="1 2">
    <name type="scientific">Temnothorax longispinosus</name>
    <dbReference type="NCBI Taxonomy" id="300112"/>
    <lineage>
        <taxon>Eukaryota</taxon>
        <taxon>Metazoa</taxon>
        <taxon>Ecdysozoa</taxon>
        <taxon>Arthropoda</taxon>
        <taxon>Hexapoda</taxon>
        <taxon>Insecta</taxon>
        <taxon>Pterygota</taxon>
        <taxon>Neoptera</taxon>
        <taxon>Endopterygota</taxon>
        <taxon>Hymenoptera</taxon>
        <taxon>Apocrita</taxon>
        <taxon>Aculeata</taxon>
        <taxon>Formicoidea</taxon>
        <taxon>Formicidae</taxon>
        <taxon>Myrmicinae</taxon>
        <taxon>Temnothorax</taxon>
    </lineage>
</organism>
<protein>
    <submittedName>
        <fullName evidence="1">Uncharacterized protein</fullName>
    </submittedName>
</protein>
<reference evidence="1 2" key="1">
    <citation type="journal article" date="2019" name="Philos. Trans. R. Soc. Lond., B, Biol. Sci.">
        <title>Ant behaviour and brain gene expression of defending hosts depend on the ecological success of the intruding social parasite.</title>
        <authorList>
            <person name="Kaur R."/>
            <person name="Stoldt M."/>
            <person name="Jongepier E."/>
            <person name="Feldmeyer B."/>
            <person name="Menzel F."/>
            <person name="Bornberg-Bauer E."/>
            <person name="Foitzik S."/>
        </authorList>
    </citation>
    <scope>NUCLEOTIDE SEQUENCE [LARGE SCALE GENOMIC DNA]</scope>
    <source>
        <tissue evidence="1">Whole body</tissue>
    </source>
</reference>
<gene>
    <name evidence="1" type="ORF">DBV15_00189</name>
</gene>
<evidence type="ECO:0000313" key="2">
    <source>
        <dbReference type="Proteomes" id="UP000310200"/>
    </source>
</evidence>
<dbReference type="EMBL" id="QBLH01002732">
    <property type="protein sequence ID" value="TGZ47522.1"/>
    <property type="molecule type" value="Genomic_DNA"/>
</dbReference>
<keyword evidence="2" id="KW-1185">Reference proteome</keyword>
<accession>A0A4S2KDV1</accession>
<dbReference type="Proteomes" id="UP000310200">
    <property type="component" value="Unassembled WGS sequence"/>
</dbReference>